<dbReference type="STRING" id="317577.GCA_000419625_00646"/>
<organism evidence="1 2">
    <name type="scientific">Deinococcus ficus</name>
    <dbReference type="NCBI Taxonomy" id="317577"/>
    <lineage>
        <taxon>Bacteria</taxon>
        <taxon>Thermotogati</taxon>
        <taxon>Deinococcota</taxon>
        <taxon>Deinococci</taxon>
        <taxon>Deinococcales</taxon>
        <taxon>Deinococcaceae</taxon>
        <taxon>Deinococcus</taxon>
    </lineage>
</organism>
<dbReference type="Gene3D" id="3.40.50.300">
    <property type="entry name" value="P-loop containing nucleotide triphosphate hydrolases"/>
    <property type="match status" value="1"/>
</dbReference>
<dbReference type="InterPro" id="IPR027417">
    <property type="entry name" value="P-loop_NTPase"/>
</dbReference>
<sequence>MSTWTSLDLTLDTGILPDHLEAALRDRWETHSGTPSPYPVTVQVADFPDLTAPERTVTVSNATTALHTTKDQVQIGPALLHLTPGHATLTLRTPELSELTALLLFSELHRARGWLPLHASTAALNGRAVSITGPSGAGKSTAALRLAGLGYTILAEDQTWLHPGTRRVHGLDRWLRAYRDSLERFAPQLLPHTQGTDVYGKHLLSLSRTREPAALEALLFLGQPIEIPAAHVARLVWEASGLPLTLTGQHATAHAISPVIRHLHIRGTGREGLLDEVERQLGPAGGITS</sequence>
<dbReference type="SUPFAM" id="SSF53795">
    <property type="entry name" value="PEP carboxykinase-like"/>
    <property type="match status" value="1"/>
</dbReference>
<keyword evidence="2" id="KW-1185">Reference proteome</keyword>
<evidence type="ECO:0008006" key="3">
    <source>
        <dbReference type="Google" id="ProtNLM"/>
    </source>
</evidence>
<dbReference type="KEGG" id="dfc:DFI_02475"/>
<gene>
    <name evidence="1" type="ORF">DFI_02475</name>
</gene>
<dbReference type="Proteomes" id="UP000259030">
    <property type="component" value="Chromosome"/>
</dbReference>
<protein>
    <recommendedName>
        <fullName evidence="3">Serine kinase</fullName>
    </recommendedName>
</protein>
<dbReference type="EMBL" id="CP021081">
    <property type="protein sequence ID" value="ASN80020.1"/>
    <property type="molecule type" value="Genomic_DNA"/>
</dbReference>
<evidence type="ECO:0000313" key="1">
    <source>
        <dbReference type="EMBL" id="ASN80020.1"/>
    </source>
</evidence>
<dbReference type="AlphaFoldDB" id="A0A221STR7"/>
<proteinExistence type="predicted"/>
<accession>A0A221STR7</accession>
<evidence type="ECO:0000313" key="2">
    <source>
        <dbReference type="Proteomes" id="UP000259030"/>
    </source>
</evidence>
<reference evidence="1 2" key="1">
    <citation type="submission" date="2017-05" db="EMBL/GenBank/DDBJ databases">
        <title>The complete genome sequence of Deinococcus ficus isolated from the rhizosphere of the Ficus religiosa L. in Taiwan.</title>
        <authorList>
            <person name="Wu K.-M."/>
            <person name="Liao T.-L."/>
            <person name="Liu Y.-M."/>
            <person name="Young C.-C."/>
            <person name="Tsai S.-F."/>
        </authorList>
    </citation>
    <scope>NUCLEOTIDE SEQUENCE [LARGE SCALE GENOMIC DNA]</scope>
    <source>
        <strain evidence="1 2">CC-FR2-10</strain>
    </source>
</reference>
<name>A0A221STR7_9DEIO</name>